<comment type="caution">
    <text evidence="2">The sequence shown here is derived from an EMBL/GenBank/DDBJ whole genome shotgun (WGS) entry which is preliminary data.</text>
</comment>
<reference evidence="2 3" key="1">
    <citation type="submission" date="2024-09" db="EMBL/GenBank/DDBJ databases">
        <authorList>
            <person name="Sun Q."/>
            <person name="Mori K."/>
        </authorList>
    </citation>
    <scope>NUCLEOTIDE SEQUENCE [LARGE SCALE GENOMIC DNA]</scope>
    <source>
        <strain evidence="2 3">CCM 7609</strain>
    </source>
</reference>
<dbReference type="Proteomes" id="UP001589575">
    <property type="component" value="Unassembled WGS sequence"/>
</dbReference>
<keyword evidence="3" id="KW-1185">Reference proteome</keyword>
<accession>A0ABV5FW19</accession>
<feature type="compositionally biased region" description="Low complexity" evidence="1">
    <location>
        <begin position="29"/>
        <end position="47"/>
    </location>
</feature>
<proteinExistence type="predicted"/>
<evidence type="ECO:0000313" key="3">
    <source>
        <dbReference type="Proteomes" id="UP001589575"/>
    </source>
</evidence>
<evidence type="ECO:0000313" key="2">
    <source>
        <dbReference type="EMBL" id="MFB9070851.1"/>
    </source>
</evidence>
<gene>
    <name evidence="2" type="ORF">ACFFX0_06435</name>
</gene>
<name>A0ABV5FW19_9MICC</name>
<evidence type="ECO:0000256" key="1">
    <source>
        <dbReference type="SAM" id="MobiDB-lite"/>
    </source>
</evidence>
<feature type="region of interest" description="Disordered" evidence="1">
    <location>
        <begin position="1"/>
        <end position="107"/>
    </location>
</feature>
<protein>
    <submittedName>
        <fullName evidence="2">Uncharacterized protein</fullName>
    </submittedName>
</protein>
<sequence>MRSSARSPRRPRPARWTSSCSTSRRNVRARSTNTATSPPPTSRALTPMGWRTRSRPASCAPAARSRRSAGRIFPTAPGSPRRSVRLPEGTGPRRFPSEWRRSGTVHQAGVAGHECGLGA</sequence>
<dbReference type="EMBL" id="JBHMFI010000001">
    <property type="protein sequence ID" value="MFB9070851.1"/>
    <property type="molecule type" value="Genomic_DNA"/>
</dbReference>
<organism evidence="2 3">
    <name type="scientific">Citricoccus parietis</name>
    <dbReference type="NCBI Taxonomy" id="592307"/>
    <lineage>
        <taxon>Bacteria</taxon>
        <taxon>Bacillati</taxon>
        <taxon>Actinomycetota</taxon>
        <taxon>Actinomycetes</taxon>
        <taxon>Micrococcales</taxon>
        <taxon>Micrococcaceae</taxon>
        <taxon>Citricoccus</taxon>
    </lineage>
</organism>